<sequence length="47" mass="5337">MNTNTLLSPVKIDPYELRNWVVMVPLTRTRAGTGRMPSALMVEYDAQ</sequence>
<proteinExistence type="predicted"/>
<evidence type="ECO:0008006" key="2">
    <source>
        <dbReference type="Google" id="ProtNLM"/>
    </source>
</evidence>
<dbReference type="SUPFAM" id="SSF51395">
    <property type="entry name" value="FMN-linked oxidoreductases"/>
    <property type="match status" value="1"/>
</dbReference>
<evidence type="ECO:0000313" key="1">
    <source>
        <dbReference type="EMBL" id="CAA9580558.1"/>
    </source>
</evidence>
<dbReference type="Gene3D" id="3.20.20.70">
    <property type="entry name" value="Aldolase class I"/>
    <property type="match status" value="1"/>
</dbReference>
<dbReference type="InterPro" id="IPR013785">
    <property type="entry name" value="Aldolase_TIM"/>
</dbReference>
<organism evidence="1">
    <name type="scientific">uncultured Synechococcales cyanobacterium</name>
    <dbReference type="NCBI Taxonomy" id="1936017"/>
    <lineage>
        <taxon>Bacteria</taxon>
        <taxon>Bacillati</taxon>
        <taxon>Cyanobacteriota</taxon>
        <taxon>Cyanophyceae</taxon>
        <taxon>Synechococcales</taxon>
        <taxon>environmental samples</taxon>
    </lineage>
</organism>
<name>A0A6J4VJ08_9CYAN</name>
<dbReference type="EMBL" id="CADCWO010000159">
    <property type="protein sequence ID" value="CAA9580558.1"/>
    <property type="molecule type" value="Genomic_DNA"/>
</dbReference>
<reference evidence="1" key="1">
    <citation type="submission" date="2020-02" db="EMBL/GenBank/DDBJ databases">
        <authorList>
            <person name="Meier V. D."/>
        </authorList>
    </citation>
    <scope>NUCLEOTIDE SEQUENCE</scope>
    <source>
        <strain evidence="1">AVDCRST_MAG81</strain>
    </source>
</reference>
<protein>
    <recommendedName>
        <fullName evidence="2">NADH:flavin oxidoreductases, Old Yellow Enzyme family</fullName>
    </recommendedName>
</protein>
<accession>A0A6J4VJ08</accession>
<dbReference type="AlphaFoldDB" id="A0A6J4VJ08"/>
<gene>
    <name evidence="1" type="ORF">AVDCRST_MAG81-2811</name>
</gene>